<dbReference type="EMBL" id="SKFG01000016">
    <property type="protein sequence ID" value="TCZ75854.1"/>
    <property type="molecule type" value="Genomic_DNA"/>
</dbReference>
<dbReference type="InterPro" id="IPR001460">
    <property type="entry name" value="PCN-bd_Tpept"/>
</dbReference>
<feature type="domain" description="Penicillin-binding protein dimerisation" evidence="14">
    <location>
        <begin position="70"/>
        <end position="275"/>
    </location>
</feature>
<keyword evidence="6" id="KW-0133">Cell shape</keyword>
<feature type="compositionally biased region" description="Polar residues" evidence="11">
    <location>
        <begin position="700"/>
        <end position="732"/>
    </location>
</feature>
<dbReference type="RefSeq" id="WP_132419043.1">
    <property type="nucleotide sequence ID" value="NZ_SKFG01000016.1"/>
</dbReference>
<protein>
    <submittedName>
        <fullName evidence="15">Penicillin-binding protein 2</fullName>
    </submittedName>
</protein>
<keyword evidence="10" id="KW-0961">Cell wall biogenesis/degradation</keyword>
<dbReference type="GO" id="GO:0008658">
    <property type="term" value="F:penicillin binding"/>
    <property type="evidence" value="ECO:0007669"/>
    <property type="project" value="InterPro"/>
</dbReference>
<accession>A0A4R4E7X0</accession>
<comment type="subcellular location">
    <subcellularLocation>
        <location evidence="2">Cell membrane</location>
    </subcellularLocation>
    <subcellularLocation>
        <location evidence="1">Membrane</location>
        <topology evidence="1">Single-pass membrane protein</topology>
    </subcellularLocation>
</comment>
<comment type="similarity">
    <text evidence="3">Belongs to the transpeptidase family.</text>
</comment>
<dbReference type="Proteomes" id="UP000295418">
    <property type="component" value="Unassembled WGS sequence"/>
</dbReference>
<dbReference type="PANTHER" id="PTHR30627">
    <property type="entry name" value="PEPTIDOGLYCAN D,D-TRANSPEPTIDASE"/>
    <property type="match status" value="1"/>
</dbReference>
<dbReference type="SUPFAM" id="SSF56601">
    <property type="entry name" value="beta-lactamase/transpeptidase-like"/>
    <property type="match status" value="1"/>
</dbReference>
<dbReference type="AlphaFoldDB" id="A0A4R4E7X0"/>
<evidence type="ECO:0000256" key="9">
    <source>
        <dbReference type="ARBA" id="ARBA00023136"/>
    </source>
</evidence>
<evidence type="ECO:0000256" key="5">
    <source>
        <dbReference type="ARBA" id="ARBA00022692"/>
    </source>
</evidence>
<dbReference type="GO" id="GO:0071972">
    <property type="term" value="F:peptidoglycan L,D-transpeptidase activity"/>
    <property type="evidence" value="ECO:0007669"/>
    <property type="project" value="TreeGrafter"/>
</dbReference>
<evidence type="ECO:0000313" key="15">
    <source>
        <dbReference type="EMBL" id="TCZ75854.1"/>
    </source>
</evidence>
<evidence type="ECO:0000313" key="16">
    <source>
        <dbReference type="Proteomes" id="UP000295418"/>
    </source>
</evidence>
<evidence type="ECO:0000256" key="6">
    <source>
        <dbReference type="ARBA" id="ARBA00022960"/>
    </source>
</evidence>
<name>A0A4R4E7X0_9BACL</name>
<evidence type="ECO:0000256" key="7">
    <source>
        <dbReference type="ARBA" id="ARBA00022984"/>
    </source>
</evidence>
<dbReference type="Pfam" id="PF00905">
    <property type="entry name" value="Transpeptidase"/>
    <property type="match status" value="1"/>
</dbReference>
<sequence length="769" mass="84848">MKHQQLHTDGDPQKREQVKKRHFSLRINLFFFVTFVLFSVLLVRLAILQFVDGKELVAAKNKLLYRNTQIAPIRGNIYDKDAFPLAYTVSVQSLFFRVEVGQSKMQDEVIKLAYDLEKVFKEKGNPGSKMPTAEEIILAMDVGYDLNKNKTKDPGSIWIPRRIKADLSKQEIAYIMEHRDEYKWLEVSEESIRSYTTEDDGTTIASQLIGYMRPFSVGKESKSGLEKYKDPALLDEYVPEEFVGYDGLELLYQDELRGKSGSKKYPVNAGDRIIGKPEITMPEKGHNLYLTIQKDIQSTTEKAIMDHLAYMRSSSAPKYYNNPNAYTGYAVAMEVKTGKIVAMASMPDYDTNIWIPSISGKDYNEILPIINNGTIRTAFPKLPPEQRTKRMSSIVYMGSVIKPLTVLMGLNEGLITTSTPYNDTGSFSYGIIGKQATIRNSGGKVNGVIGPAKAIAVSSNTYMAEKIGYALYQRDKLKGIKVLDNYFNKFGLGVVTGSDLPYESAGISEYQTLAESEGSLSALVRASWGQNEKYTTLQLAQYVATLASKGKRMKPQFVEKITSYEGDVLQTFEPVVLDNSEFPDAYWNVLVNGMKDVKKQGFEGVKYTVATKTGTSTQTLNGKDVDNAVFIAYAPIEDPTLAIAVVVPEGGFGAYGAAPIARKMFDAYDQYIGLDGVPKGAPPADEVPTTGVPVADVGTDTGTNAGTNHETGNTTNKNNTQAPANKPNQATGEQAPANDAPVHDDSTVRQNDVPIMRPEDETTTEGTNP</sequence>
<feature type="region of interest" description="Disordered" evidence="11">
    <location>
        <begin position="679"/>
        <end position="769"/>
    </location>
</feature>
<feature type="domain" description="Penicillin-binding protein transpeptidase" evidence="13">
    <location>
        <begin position="328"/>
        <end position="665"/>
    </location>
</feature>
<evidence type="ECO:0000259" key="13">
    <source>
        <dbReference type="Pfam" id="PF00905"/>
    </source>
</evidence>
<keyword evidence="8 12" id="KW-1133">Transmembrane helix</keyword>
<dbReference type="GO" id="GO:0009252">
    <property type="term" value="P:peptidoglycan biosynthetic process"/>
    <property type="evidence" value="ECO:0007669"/>
    <property type="project" value="UniProtKB-KW"/>
</dbReference>
<dbReference type="PANTHER" id="PTHR30627:SF2">
    <property type="entry name" value="PEPTIDOGLYCAN D,D-TRANSPEPTIDASE MRDA"/>
    <property type="match status" value="1"/>
</dbReference>
<proteinExistence type="inferred from homology"/>
<gene>
    <name evidence="15" type="ORF">E0485_15885</name>
</gene>
<dbReference type="Pfam" id="PF03717">
    <property type="entry name" value="PBP_dimer"/>
    <property type="match status" value="1"/>
</dbReference>
<evidence type="ECO:0000259" key="14">
    <source>
        <dbReference type="Pfam" id="PF03717"/>
    </source>
</evidence>
<evidence type="ECO:0000256" key="2">
    <source>
        <dbReference type="ARBA" id="ARBA00004236"/>
    </source>
</evidence>
<evidence type="ECO:0000256" key="1">
    <source>
        <dbReference type="ARBA" id="ARBA00004167"/>
    </source>
</evidence>
<dbReference type="Gene3D" id="3.90.1310.10">
    <property type="entry name" value="Penicillin-binding protein 2a (Domain 2)"/>
    <property type="match status" value="1"/>
</dbReference>
<keyword evidence="9 12" id="KW-0472">Membrane</keyword>
<dbReference type="OrthoDB" id="9770103at2"/>
<keyword evidence="16" id="KW-1185">Reference proteome</keyword>
<reference evidence="15 16" key="1">
    <citation type="submission" date="2019-03" db="EMBL/GenBank/DDBJ databases">
        <authorList>
            <person name="Kim M.K.M."/>
        </authorList>
    </citation>
    <scope>NUCLEOTIDE SEQUENCE [LARGE SCALE GENOMIC DNA]</scope>
    <source>
        <strain evidence="15 16">18JY21-1</strain>
    </source>
</reference>
<dbReference type="InterPro" id="IPR005311">
    <property type="entry name" value="PBP_dimer"/>
</dbReference>
<dbReference type="SUPFAM" id="SSF56519">
    <property type="entry name" value="Penicillin binding protein dimerisation domain"/>
    <property type="match status" value="1"/>
</dbReference>
<dbReference type="InterPro" id="IPR036138">
    <property type="entry name" value="PBP_dimer_sf"/>
</dbReference>
<feature type="transmembrane region" description="Helical" evidence="12">
    <location>
        <begin position="29"/>
        <end position="51"/>
    </location>
</feature>
<comment type="caution">
    <text evidence="15">The sequence shown here is derived from an EMBL/GenBank/DDBJ whole genome shotgun (WGS) entry which is preliminary data.</text>
</comment>
<dbReference type="GO" id="GO:0071555">
    <property type="term" value="P:cell wall organization"/>
    <property type="evidence" value="ECO:0007669"/>
    <property type="project" value="UniProtKB-KW"/>
</dbReference>
<dbReference type="GO" id="GO:0008360">
    <property type="term" value="P:regulation of cell shape"/>
    <property type="evidence" value="ECO:0007669"/>
    <property type="project" value="UniProtKB-KW"/>
</dbReference>
<keyword evidence="5 12" id="KW-0812">Transmembrane</keyword>
<keyword evidence="4" id="KW-1003">Cell membrane</keyword>
<dbReference type="InterPro" id="IPR012338">
    <property type="entry name" value="Beta-lactam/transpept-like"/>
</dbReference>
<evidence type="ECO:0000256" key="12">
    <source>
        <dbReference type="SAM" id="Phobius"/>
    </source>
</evidence>
<evidence type="ECO:0000256" key="4">
    <source>
        <dbReference type="ARBA" id="ARBA00022475"/>
    </source>
</evidence>
<evidence type="ECO:0000256" key="10">
    <source>
        <dbReference type="ARBA" id="ARBA00023316"/>
    </source>
</evidence>
<evidence type="ECO:0000256" key="8">
    <source>
        <dbReference type="ARBA" id="ARBA00022989"/>
    </source>
</evidence>
<dbReference type="Gene3D" id="3.40.710.10">
    <property type="entry name" value="DD-peptidase/beta-lactamase superfamily"/>
    <property type="match status" value="1"/>
</dbReference>
<evidence type="ECO:0000256" key="3">
    <source>
        <dbReference type="ARBA" id="ARBA00007171"/>
    </source>
</evidence>
<dbReference type="InterPro" id="IPR050515">
    <property type="entry name" value="Beta-lactam/transpept"/>
</dbReference>
<keyword evidence="7" id="KW-0573">Peptidoglycan synthesis</keyword>
<evidence type="ECO:0000256" key="11">
    <source>
        <dbReference type="SAM" id="MobiDB-lite"/>
    </source>
</evidence>
<organism evidence="15 16">
    <name type="scientific">Paenibacillus albiflavus</name>
    <dbReference type="NCBI Taxonomy" id="2545760"/>
    <lineage>
        <taxon>Bacteria</taxon>
        <taxon>Bacillati</taxon>
        <taxon>Bacillota</taxon>
        <taxon>Bacilli</taxon>
        <taxon>Bacillales</taxon>
        <taxon>Paenibacillaceae</taxon>
        <taxon>Paenibacillus</taxon>
    </lineage>
</organism>
<dbReference type="GO" id="GO:0005886">
    <property type="term" value="C:plasma membrane"/>
    <property type="evidence" value="ECO:0007669"/>
    <property type="project" value="UniProtKB-SubCell"/>
</dbReference>